<dbReference type="AlphaFoldDB" id="A0AAN6IWV8"/>
<organism evidence="9 10">
    <name type="scientific">Exophiala dermatitidis</name>
    <name type="common">Black yeast-like fungus</name>
    <name type="synonym">Wangiella dermatitidis</name>
    <dbReference type="NCBI Taxonomy" id="5970"/>
    <lineage>
        <taxon>Eukaryota</taxon>
        <taxon>Fungi</taxon>
        <taxon>Dikarya</taxon>
        <taxon>Ascomycota</taxon>
        <taxon>Pezizomycotina</taxon>
        <taxon>Eurotiomycetes</taxon>
        <taxon>Chaetothyriomycetidae</taxon>
        <taxon>Chaetothyriales</taxon>
        <taxon>Herpotrichiellaceae</taxon>
        <taxon>Exophiala</taxon>
    </lineage>
</organism>
<reference evidence="9" key="1">
    <citation type="submission" date="2023-01" db="EMBL/GenBank/DDBJ databases">
        <title>Exophiala dermititidis isolated from Cystic Fibrosis Patient.</title>
        <authorList>
            <person name="Kurbessoian T."/>
            <person name="Crocker A."/>
            <person name="Murante D."/>
            <person name="Hogan D.A."/>
            <person name="Stajich J.E."/>
        </authorList>
    </citation>
    <scope>NUCLEOTIDE SEQUENCE</scope>
    <source>
        <strain evidence="9">Ex8</strain>
    </source>
</reference>
<dbReference type="GO" id="GO:0043565">
    <property type="term" value="F:sequence-specific DNA binding"/>
    <property type="evidence" value="ECO:0007669"/>
    <property type="project" value="TreeGrafter"/>
</dbReference>
<keyword evidence="4" id="KW-0805">Transcription regulation</keyword>
<keyword evidence="3" id="KW-0862">Zinc</keyword>
<dbReference type="InterPro" id="IPR052202">
    <property type="entry name" value="Yeast_MetPath_Reg"/>
</dbReference>
<dbReference type="GO" id="GO:0006351">
    <property type="term" value="P:DNA-templated transcription"/>
    <property type="evidence" value="ECO:0007669"/>
    <property type="project" value="InterPro"/>
</dbReference>
<dbReference type="PANTHER" id="PTHR47782:SF14">
    <property type="entry name" value="ZN(II)2CYS6 TRANSCRIPTION FACTOR (EUROFUNG)"/>
    <property type="match status" value="1"/>
</dbReference>
<dbReference type="InterPro" id="IPR007219">
    <property type="entry name" value="XnlR_reg_dom"/>
</dbReference>
<feature type="domain" description="Xylanolytic transcriptional activator regulatory" evidence="8">
    <location>
        <begin position="203"/>
        <end position="276"/>
    </location>
</feature>
<evidence type="ECO:0000256" key="2">
    <source>
        <dbReference type="ARBA" id="ARBA00022723"/>
    </source>
</evidence>
<evidence type="ECO:0000256" key="6">
    <source>
        <dbReference type="ARBA" id="ARBA00023163"/>
    </source>
</evidence>
<evidence type="ECO:0000313" key="9">
    <source>
        <dbReference type="EMBL" id="KAJ8990091.1"/>
    </source>
</evidence>
<evidence type="ECO:0000259" key="8">
    <source>
        <dbReference type="SMART" id="SM00906"/>
    </source>
</evidence>
<keyword evidence="2" id="KW-0479">Metal-binding</keyword>
<keyword evidence="7" id="KW-0539">Nucleus</keyword>
<dbReference type="GO" id="GO:0045944">
    <property type="term" value="P:positive regulation of transcription by RNA polymerase II"/>
    <property type="evidence" value="ECO:0007669"/>
    <property type="project" value="TreeGrafter"/>
</dbReference>
<comment type="caution">
    <text evidence="9">The sequence shown here is derived from an EMBL/GenBank/DDBJ whole genome shotgun (WGS) entry which is preliminary data.</text>
</comment>
<dbReference type="GO" id="GO:0005634">
    <property type="term" value="C:nucleus"/>
    <property type="evidence" value="ECO:0007669"/>
    <property type="project" value="UniProtKB-SubCell"/>
</dbReference>
<dbReference type="SMART" id="SM00906">
    <property type="entry name" value="Fungal_trans"/>
    <property type="match status" value="1"/>
</dbReference>
<evidence type="ECO:0000256" key="5">
    <source>
        <dbReference type="ARBA" id="ARBA00023125"/>
    </source>
</evidence>
<evidence type="ECO:0000313" key="10">
    <source>
        <dbReference type="Proteomes" id="UP001161757"/>
    </source>
</evidence>
<dbReference type="CDD" id="cd12148">
    <property type="entry name" value="fungal_TF_MHR"/>
    <property type="match status" value="1"/>
</dbReference>
<protein>
    <recommendedName>
        <fullName evidence="8">Xylanolytic transcriptional activator regulatory domain-containing protein</fullName>
    </recommendedName>
</protein>
<evidence type="ECO:0000256" key="3">
    <source>
        <dbReference type="ARBA" id="ARBA00022833"/>
    </source>
</evidence>
<name>A0AAN6IWV8_EXODE</name>
<gene>
    <name evidence="9" type="ORF">HRR80_006222</name>
</gene>
<evidence type="ECO:0000256" key="1">
    <source>
        <dbReference type="ARBA" id="ARBA00004123"/>
    </source>
</evidence>
<comment type="subcellular location">
    <subcellularLocation>
        <location evidence="1">Nucleus</location>
    </subcellularLocation>
</comment>
<dbReference type="Pfam" id="PF04082">
    <property type="entry name" value="Fungal_trans"/>
    <property type="match status" value="1"/>
</dbReference>
<keyword evidence="5" id="KW-0238">DNA-binding</keyword>
<accession>A0AAN6IWV8</accession>
<dbReference type="GO" id="GO:0000981">
    <property type="term" value="F:DNA-binding transcription factor activity, RNA polymerase II-specific"/>
    <property type="evidence" value="ECO:0007669"/>
    <property type="project" value="TreeGrafter"/>
</dbReference>
<dbReference type="GO" id="GO:0008270">
    <property type="term" value="F:zinc ion binding"/>
    <property type="evidence" value="ECO:0007669"/>
    <property type="project" value="InterPro"/>
</dbReference>
<evidence type="ECO:0000256" key="7">
    <source>
        <dbReference type="ARBA" id="ARBA00023242"/>
    </source>
</evidence>
<dbReference type="EMBL" id="JAJGCB010000012">
    <property type="protein sequence ID" value="KAJ8990091.1"/>
    <property type="molecule type" value="Genomic_DNA"/>
</dbReference>
<keyword evidence="6" id="KW-0804">Transcription</keyword>
<evidence type="ECO:0000256" key="4">
    <source>
        <dbReference type="ARBA" id="ARBA00023015"/>
    </source>
</evidence>
<dbReference type="Proteomes" id="UP001161757">
    <property type="component" value="Unassembled WGS sequence"/>
</dbReference>
<dbReference type="PANTHER" id="PTHR47782">
    <property type="entry name" value="ZN(II)2CYS6 TRANSCRIPTION FACTOR (EUROFUNG)-RELATED"/>
    <property type="match status" value="1"/>
</dbReference>
<sequence>MDAPETGLLALNATGELRYLGPSSGSFFASYAASLARSCVPAQNNQGGPSSTSDNSNSNERAVNVTNLNQILSPESIRLLTRSFKLWILPLYPLFTHTDLDSLVGRCVNFQTTPRTEDFAQSREIIVFYLVMALGATNVTNTFKESQNAAPPRSPLPSASLLYGTALDLFEHNVQHLRPSMSLIQILLLISIYSSYGPSGLSQWQLAGLAMRMAVELGLHCSHRNWRITEDDIDRRNRVFWTAYVIETTLAYNLGRPPSIVNDHITAKLPICLGEGGLAVHHVRHRMIQNKIISSVYFTNPAQPPDHESRCRIIRDLQAELDDWKTRLGEIYLHEQSSSYPLSYWERLYHGTSFVLHRSSPLCPHPSAESAEQCIRSAGTYIDNLLTVLRTSNVPLTWMLVQGILFAGLTMLVTARTTVSKLVTHVGASFLLVDFANWTRKCSMCMAIMNERWSEDLVSKLDAQFEVLANDTLKTVAASLTTRNTSTATPQMPELRDDSNLVAMGPLSNISQDTVWPDNQESTYMDPFGGLLGFDNGQTFWNIFPSQSGFDFLDALGPEPGHRQDSYIQTSTRSQDWTDIFLGS</sequence>
<proteinExistence type="predicted"/>